<dbReference type="InterPro" id="IPR003593">
    <property type="entry name" value="AAA+_ATPase"/>
</dbReference>
<feature type="compositionally biased region" description="Low complexity" evidence="1">
    <location>
        <begin position="353"/>
        <end position="369"/>
    </location>
</feature>
<dbReference type="SUPFAM" id="SSF52540">
    <property type="entry name" value="P-loop containing nucleoside triphosphate hydrolases"/>
    <property type="match status" value="1"/>
</dbReference>
<dbReference type="eggNOG" id="COG1239">
    <property type="taxonomic scope" value="Bacteria"/>
</dbReference>
<name>Q67LM0_SYMTH</name>
<dbReference type="RefSeq" id="WP_011196564.1">
    <property type="nucleotide sequence ID" value="NC_006177.1"/>
</dbReference>
<dbReference type="InterPro" id="IPR045006">
    <property type="entry name" value="CHLI-like"/>
</dbReference>
<evidence type="ECO:0000313" key="3">
    <source>
        <dbReference type="EMBL" id="BAD41426.1"/>
    </source>
</evidence>
<feature type="compositionally biased region" description="Pro residues" evidence="1">
    <location>
        <begin position="435"/>
        <end position="447"/>
    </location>
</feature>
<dbReference type="InterPro" id="IPR041628">
    <property type="entry name" value="ChlI/MoxR_AAA_lid"/>
</dbReference>
<dbReference type="Gene3D" id="1.10.8.80">
    <property type="entry name" value="Magnesium chelatase subunit I, C-Terminal domain"/>
    <property type="match status" value="1"/>
</dbReference>
<gene>
    <name evidence="3" type="ordered locus">STH2441</name>
</gene>
<feature type="compositionally biased region" description="Basic and acidic residues" evidence="1">
    <location>
        <begin position="534"/>
        <end position="545"/>
    </location>
</feature>
<dbReference type="STRING" id="292459.STH2441"/>
<sequence>MESVFGLVRHPGNDALFRAVEMSLVSTLAGRPLHIHAEGLRGTGKTTIMRRVRKALPRIRRIRGCLYNCDPSAPHCPVHRGLSPEEVAALGEERVPMPFLEISHAAKIGTVVGSIDLSRLVSATHPEAALLPGTIPQAHRGILFVDEINRLAETSPELADVLLDVMGTRPGRVQIEETGLPPVELPVLVSVWAASNPDEEPGPLEEIRRQLSDRFDFAIYTDRPSDPEVVEQILAAAEAGEARPPRIADTKAELWRTRLTLRTADLRQVTIPPGIRRQVAALYSQFDLESLRGVEAIQAGIRLSACLDGRREVQPEDLLRVVPMALRHRVDPELLRRVTSYLAEGLAPAETPAPLAAASGGPATAPGRTRFPGLSFGGVLAEPARPLPAGAEPGTGRPSPGAAAGTGPGPDGRAEGVTGAAPAQTAASAAGTGPAPDPGPAGGPPTGPDAGTRSGDLQAAGSRGPVDPGTGAARLASGAGAQPGEGTHGRAGGSWLHRALARLRVRPSLPDPATLPPQAPPNPARPLSALAPEDWVRTEEELGHP</sequence>
<dbReference type="AlphaFoldDB" id="Q67LM0"/>
<keyword evidence="4" id="KW-1185">Reference proteome</keyword>
<feature type="compositionally biased region" description="Pro residues" evidence="1">
    <location>
        <begin position="509"/>
        <end position="524"/>
    </location>
</feature>
<dbReference type="PANTHER" id="PTHR32039">
    <property type="entry name" value="MAGNESIUM-CHELATASE SUBUNIT CHLI"/>
    <property type="match status" value="1"/>
</dbReference>
<evidence type="ECO:0000313" key="4">
    <source>
        <dbReference type="Proteomes" id="UP000000417"/>
    </source>
</evidence>
<dbReference type="SMART" id="SM00382">
    <property type="entry name" value="AAA"/>
    <property type="match status" value="1"/>
</dbReference>
<dbReference type="EMBL" id="AP006840">
    <property type="protein sequence ID" value="BAD41426.1"/>
    <property type="molecule type" value="Genomic_DNA"/>
</dbReference>
<dbReference type="KEGG" id="sth:STH2441"/>
<dbReference type="Proteomes" id="UP000000417">
    <property type="component" value="Chromosome"/>
</dbReference>
<evidence type="ECO:0000256" key="1">
    <source>
        <dbReference type="SAM" id="MobiDB-lite"/>
    </source>
</evidence>
<reference evidence="3 4" key="1">
    <citation type="journal article" date="2004" name="Nucleic Acids Res.">
        <title>Genome sequence of Symbiobacterium thermophilum, an uncultivable bacterium that depends on microbial commensalism.</title>
        <authorList>
            <person name="Ueda K."/>
            <person name="Yamashita A."/>
            <person name="Ishikawa J."/>
            <person name="Shimada M."/>
            <person name="Watsuji T."/>
            <person name="Morimura K."/>
            <person name="Ikeda H."/>
            <person name="Hattori M."/>
            <person name="Beppu T."/>
        </authorList>
    </citation>
    <scope>NUCLEOTIDE SEQUENCE [LARGE SCALE GENOMIC DNA]</scope>
    <source>
        <strain evidence="4">T / IAM 14863</strain>
    </source>
</reference>
<dbReference type="Pfam" id="PF17863">
    <property type="entry name" value="AAA_lid_2"/>
    <property type="match status" value="1"/>
</dbReference>
<feature type="compositionally biased region" description="Low complexity" evidence="1">
    <location>
        <begin position="418"/>
        <end position="434"/>
    </location>
</feature>
<feature type="compositionally biased region" description="Low complexity" evidence="1">
    <location>
        <begin position="394"/>
        <end position="403"/>
    </location>
</feature>
<feature type="domain" description="AAA+ ATPase" evidence="2">
    <location>
        <begin position="31"/>
        <end position="225"/>
    </location>
</feature>
<proteinExistence type="predicted"/>
<organism evidence="3 4">
    <name type="scientific">Symbiobacterium thermophilum (strain DSM 24528 / JCM 14929 / IAM 14863 / T)</name>
    <dbReference type="NCBI Taxonomy" id="292459"/>
    <lineage>
        <taxon>Bacteria</taxon>
        <taxon>Bacillati</taxon>
        <taxon>Bacillota</taxon>
        <taxon>Clostridia</taxon>
        <taxon>Eubacteriales</taxon>
        <taxon>Symbiobacteriaceae</taxon>
        <taxon>Symbiobacterium</taxon>
    </lineage>
</organism>
<dbReference type="CDD" id="cd00009">
    <property type="entry name" value="AAA"/>
    <property type="match status" value="1"/>
</dbReference>
<dbReference type="Gene3D" id="3.40.50.300">
    <property type="entry name" value="P-loop containing nucleotide triphosphate hydrolases"/>
    <property type="match status" value="1"/>
</dbReference>
<dbReference type="InterPro" id="IPR027417">
    <property type="entry name" value="P-loop_NTPase"/>
</dbReference>
<dbReference type="PANTHER" id="PTHR32039:SF9">
    <property type="entry name" value="MAGNESIUM-CHELATASE SUBUNIT CHLI-2, CHLOROPLASTIC"/>
    <property type="match status" value="1"/>
</dbReference>
<evidence type="ECO:0000259" key="2">
    <source>
        <dbReference type="SMART" id="SM00382"/>
    </source>
</evidence>
<accession>Q67LM0</accession>
<dbReference type="HOGENOM" id="CLU_499587_0_0_9"/>
<feature type="region of interest" description="Disordered" evidence="1">
    <location>
        <begin position="353"/>
        <end position="545"/>
    </location>
</feature>
<protein>
    <submittedName>
        <fullName evidence="3">Putative chelatase</fullName>
    </submittedName>
</protein>